<dbReference type="AlphaFoldDB" id="A0A0G1MFD1"/>
<comment type="caution">
    <text evidence="10">Lacks conserved residue(s) required for the propagation of feature annotation.</text>
</comment>
<evidence type="ECO:0000256" key="8">
    <source>
        <dbReference type="ARBA" id="ARBA00022842"/>
    </source>
</evidence>
<evidence type="ECO:0000256" key="2">
    <source>
        <dbReference type="ARBA" id="ARBA00003213"/>
    </source>
</evidence>
<evidence type="ECO:0000256" key="10">
    <source>
        <dbReference type="HAMAP-Rule" id="MF_00185"/>
    </source>
</evidence>
<dbReference type="GO" id="GO:0006400">
    <property type="term" value="P:tRNA modification"/>
    <property type="evidence" value="ECO:0007669"/>
    <property type="project" value="TreeGrafter"/>
</dbReference>
<organism evidence="14 15">
    <name type="scientific">Candidatus Uhrbacteria bacterium GW2011_GWE2_45_35</name>
    <dbReference type="NCBI Taxonomy" id="1618993"/>
    <lineage>
        <taxon>Bacteria</taxon>
        <taxon>Candidatus Uhriibacteriota</taxon>
    </lineage>
</organism>
<keyword evidence="7 10" id="KW-0067">ATP-binding</keyword>
<feature type="binding site" evidence="10">
    <location>
        <begin position="14"/>
        <end position="21"/>
    </location>
    <ligand>
        <name>ATP</name>
        <dbReference type="ChEBI" id="CHEBI:30616"/>
    </ligand>
</feature>
<evidence type="ECO:0000256" key="12">
    <source>
        <dbReference type="RuleBase" id="RU003784"/>
    </source>
</evidence>
<name>A0A0G1MFD1_9BACT</name>
<dbReference type="STRING" id="1618993.UX09_C0037G0005"/>
<sequence length="305" mass="34398">MFQKSLPKLLVIVGPTGAGKSAIAYKLAAKFNGEILCVDSRTVYRGMDVGTGKDVVSPPPFGIDLVNPDQEMNGALFKQYAEKTITEILDRGHLPILVGGTGLWVDMIIEGRDLPEVGPDLELRAKLEEKSEDELFAEYQKIDPVGAEIIDRKNKRRLIRALEVCKKTGRPFSEFLKGGAEKYNVLWLGVDWSMEVLEERINARVDEMIANGWLDEVKKLKKKFGCESYAMSGIGYQEICRFLDNAAAVGTQNFVSLPLSVVNEIKIRTRQYAKRQKTWFKRNEKIHWLNDVDSAVVLVDEWVCV</sequence>
<keyword evidence="5 10" id="KW-0819">tRNA processing</keyword>
<dbReference type="HAMAP" id="MF_00185">
    <property type="entry name" value="IPP_trans"/>
    <property type="match status" value="1"/>
</dbReference>
<dbReference type="InterPro" id="IPR027417">
    <property type="entry name" value="P-loop_NTPase"/>
</dbReference>
<evidence type="ECO:0000313" key="14">
    <source>
        <dbReference type="EMBL" id="KKU06959.1"/>
    </source>
</evidence>
<dbReference type="InterPro" id="IPR018022">
    <property type="entry name" value="IPT"/>
</dbReference>
<reference evidence="14 15" key="1">
    <citation type="journal article" date="2015" name="Nature">
        <title>rRNA introns, odd ribosomes, and small enigmatic genomes across a large radiation of phyla.</title>
        <authorList>
            <person name="Brown C.T."/>
            <person name="Hug L.A."/>
            <person name="Thomas B.C."/>
            <person name="Sharon I."/>
            <person name="Castelle C.J."/>
            <person name="Singh A."/>
            <person name="Wilkins M.J."/>
            <person name="Williams K.H."/>
            <person name="Banfield J.F."/>
        </authorList>
    </citation>
    <scope>NUCLEOTIDE SEQUENCE [LARGE SCALE GENOMIC DNA]</scope>
</reference>
<dbReference type="PATRIC" id="fig|1618993.3.peg.807"/>
<feature type="site" description="Interaction with substrate tRNA" evidence="10">
    <location>
        <position position="124"/>
    </location>
</feature>
<proteinExistence type="inferred from homology"/>
<accession>A0A0G1MFD1</accession>
<protein>
    <recommendedName>
        <fullName evidence="10">tRNA dimethylallyltransferase</fullName>
        <ecNumber evidence="10">2.5.1.75</ecNumber>
    </recommendedName>
    <alternativeName>
        <fullName evidence="10">Dimethylallyl diphosphate:tRNA dimethylallyltransferase</fullName>
        <shortName evidence="10">DMAPP:tRNA dimethylallyltransferase</shortName>
        <shortName evidence="10">DMATase</shortName>
    </alternativeName>
    <alternativeName>
        <fullName evidence="10">Isopentenyl-diphosphate:tRNA isopentenyltransferase</fullName>
        <shortName evidence="10">IPP transferase</shortName>
        <shortName evidence="10">IPPT</shortName>
        <shortName evidence="10">IPTase</shortName>
    </alternativeName>
</protein>
<feature type="site" description="Interaction with substrate tRNA" evidence="10">
    <location>
        <position position="101"/>
    </location>
</feature>
<dbReference type="Proteomes" id="UP000034354">
    <property type="component" value="Unassembled WGS sequence"/>
</dbReference>
<comment type="catalytic activity">
    <reaction evidence="9 10 11">
        <text>adenosine(37) in tRNA + dimethylallyl diphosphate = N(6)-dimethylallyladenosine(37) in tRNA + diphosphate</text>
        <dbReference type="Rhea" id="RHEA:26482"/>
        <dbReference type="Rhea" id="RHEA-COMP:10162"/>
        <dbReference type="Rhea" id="RHEA-COMP:10375"/>
        <dbReference type="ChEBI" id="CHEBI:33019"/>
        <dbReference type="ChEBI" id="CHEBI:57623"/>
        <dbReference type="ChEBI" id="CHEBI:74411"/>
        <dbReference type="ChEBI" id="CHEBI:74415"/>
        <dbReference type="EC" id="2.5.1.75"/>
    </reaction>
</comment>
<feature type="region of interest" description="Interaction with substrate tRNA" evidence="10">
    <location>
        <begin position="39"/>
        <end position="42"/>
    </location>
</feature>
<evidence type="ECO:0000256" key="3">
    <source>
        <dbReference type="ARBA" id="ARBA00005842"/>
    </source>
</evidence>
<dbReference type="PANTHER" id="PTHR11088:SF60">
    <property type="entry name" value="TRNA DIMETHYLALLYLTRANSFERASE"/>
    <property type="match status" value="1"/>
</dbReference>
<keyword evidence="6 10" id="KW-0547">Nucleotide-binding</keyword>
<comment type="subunit">
    <text evidence="10">Monomer.</text>
</comment>
<dbReference type="GO" id="GO:0052381">
    <property type="term" value="F:tRNA dimethylallyltransferase activity"/>
    <property type="evidence" value="ECO:0007669"/>
    <property type="project" value="UniProtKB-UniRule"/>
</dbReference>
<dbReference type="Gene3D" id="3.40.50.300">
    <property type="entry name" value="P-loop containing nucleotide triphosphate hydrolases"/>
    <property type="match status" value="1"/>
</dbReference>
<evidence type="ECO:0000256" key="9">
    <source>
        <dbReference type="ARBA" id="ARBA00049563"/>
    </source>
</evidence>
<evidence type="ECO:0000256" key="6">
    <source>
        <dbReference type="ARBA" id="ARBA00022741"/>
    </source>
</evidence>
<dbReference type="GO" id="GO:0005524">
    <property type="term" value="F:ATP binding"/>
    <property type="evidence" value="ECO:0007669"/>
    <property type="project" value="UniProtKB-UniRule"/>
</dbReference>
<comment type="function">
    <text evidence="2 10 12">Catalyzes the transfer of a dimethylallyl group onto the adenine at position 37 in tRNAs that read codons beginning with uridine, leading to the formation of N6-(dimethylallyl)adenosine (i(6)A).</text>
</comment>
<evidence type="ECO:0000313" key="15">
    <source>
        <dbReference type="Proteomes" id="UP000034354"/>
    </source>
</evidence>
<keyword evidence="4 10" id="KW-0808">Transferase</keyword>
<comment type="similarity">
    <text evidence="3 10 13">Belongs to the IPP transferase family.</text>
</comment>
<evidence type="ECO:0000256" key="7">
    <source>
        <dbReference type="ARBA" id="ARBA00022840"/>
    </source>
</evidence>
<gene>
    <name evidence="10" type="primary">miaA</name>
    <name evidence="14" type="ORF">UX09_C0037G0005</name>
</gene>
<feature type="binding site" evidence="10">
    <location>
        <begin position="16"/>
        <end position="21"/>
    </location>
    <ligand>
        <name>substrate</name>
    </ligand>
</feature>
<dbReference type="EMBL" id="LCKW01000037">
    <property type="protein sequence ID" value="KKU06959.1"/>
    <property type="molecule type" value="Genomic_DNA"/>
</dbReference>
<evidence type="ECO:0000256" key="5">
    <source>
        <dbReference type="ARBA" id="ARBA00022694"/>
    </source>
</evidence>
<comment type="cofactor">
    <cofactor evidence="1 10">
        <name>Mg(2+)</name>
        <dbReference type="ChEBI" id="CHEBI:18420"/>
    </cofactor>
</comment>
<evidence type="ECO:0000256" key="13">
    <source>
        <dbReference type="RuleBase" id="RU003785"/>
    </source>
</evidence>
<comment type="caution">
    <text evidence="14">The sequence shown here is derived from an EMBL/GenBank/DDBJ whole genome shotgun (WGS) entry which is preliminary data.</text>
</comment>
<evidence type="ECO:0000256" key="4">
    <source>
        <dbReference type="ARBA" id="ARBA00022679"/>
    </source>
</evidence>
<evidence type="ECO:0000256" key="11">
    <source>
        <dbReference type="RuleBase" id="RU003783"/>
    </source>
</evidence>
<keyword evidence="8 10" id="KW-0460">Magnesium</keyword>
<evidence type="ECO:0000256" key="1">
    <source>
        <dbReference type="ARBA" id="ARBA00001946"/>
    </source>
</evidence>
<dbReference type="Gene3D" id="1.10.20.140">
    <property type="match status" value="1"/>
</dbReference>
<dbReference type="InterPro" id="IPR039657">
    <property type="entry name" value="Dimethylallyltransferase"/>
</dbReference>
<dbReference type="PANTHER" id="PTHR11088">
    <property type="entry name" value="TRNA DIMETHYLALLYLTRANSFERASE"/>
    <property type="match status" value="1"/>
</dbReference>
<dbReference type="NCBIfam" id="TIGR00174">
    <property type="entry name" value="miaA"/>
    <property type="match status" value="1"/>
</dbReference>
<dbReference type="SUPFAM" id="SSF52540">
    <property type="entry name" value="P-loop containing nucleoside triphosphate hydrolases"/>
    <property type="match status" value="1"/>
</dbReference>
<dbReference type="Pfam" id="PF01715">
    <property type="entry name" value="IPPT"/>
    <property type="match status" value="1"/>
</dbReference>
<dbReference type="EC" id="2.5.1.75" evidence="10"/>